<dbReference type="InterPro" id="IPR001680">
    <property type="entry name" value="WD40_rpt"/>
</dbReference>
<name>A0A8H5EX86_9AGAR</name>
<evidence type="ECO:0000256" key="1">
    <source>
        <dbReference type="ARBA" id="ARBA00022574"/>
    </source>
</evidence>
<evidence type="ECO:0000313" key="5">
    <source>
        <dbReference type="EMBL" id="KAF5315373.1"/>
    </source>
</evidence>
<dbReference type="PROSITE" id="PS50082">
    <property type="entry name" value="WD_REPEATS_2"/>
    <property type="match status" value="1"/>
</dbReference>
<sequence length="531" mass="59134">MDERNRGMRQRTPYLIRQSHVSDTAHGMMRRRELGNSIVDSAVGFPYYRRLRGHSSCVNALSFSRGDGKLLASGGDDFSILLWDFHQDDVKAPSHSMNSPTGNIFCLEFSASNNFLFVGGTDSIVYKYDIEHFSSVIAPKTIQHCSTTRFVDHDDTIRAISSHPIHDEIFLSASEDGSILCHDTRQPTSMSHKSSSLQLNVELSGVQYHPSMDNLFASSNSKGQVFLHDARMAFESDDNEATRGQKGIVQKYTHVIEKSNPSRMSNPEASSLAFDKDGSKLAVTFLNYCPVIYSVSDPNPIAVLSGKNLPDGTLAPPNQRTYSNSCTMKHGSFGGASITTGEMYAGGSDDFRNYIWKIPPVQWLLDRREQFSAEKWENEADPNAIGYNSIVNTSVFHPHLLHIASSGVEKDVFIHSPTPSSPCTQNLQCAPTQVRQILDEEVDRDRENYIAALLAESPLYESEAGHASDDEERRALSLFDFIIREEGDTDVFASRRWTELHESCSSNEDIAMESDDDEGDGGDILSNMTWL</sequence>
<dbReference type="InterPro" id="IPR036322">
    <property type="entry name" value="WD40_repeat_dom_sf"/>
</dbReference>
<dbReference type="SMART" id="SM00320">
    <property type="entry name" value="WD40"/>
    <property type="match status" value="5"/>
</dbReference>
<dbReference type="InterPro" id="IPR015943">
    <property type="entry name" value="WD40/YVTN_repeat-like_dom_sf"/>
</dbReference>
<dbReference type="InterPro" id="IPR045151">
    <property type="entry name" value="DCAF8"/>
</dbReference>
<dbReference type="GO" id="GO:0005737">
    <property type="term" value="C:cytoplasm"/>
    <property type="evidence" value="ECO:0007669"/>
    <property type="project" value="TreeGrafter"/>
</dbReference>
<dbReference type="Pfam" id="PF00400">
    <property type="entry name" value="WD40"/>
    <property type="match status" value="2"/>
</dbReference>
<feature type="compositionally biased region" description="Acidic residues" evidence="4">
    <location>
        <begin position="510"/>
        <end position="521"/>
    </location>
</feature>
<evidence type="ECO:0000256" key="3">
    <source>
        <dbReference type="PROSITE-ProRule" id="PRU00221"/>
    </source>
</evidence>
<comment type="caution">
    <text evidence="5">The sequence shown here is derived from an EMBL/GenBank/DDBJ whole genome shotgun (WGS) entry which is preliminary data.</text>
</comment>
<dbReference type="PANTHER" id="PTHR15574">
    <property type="entry name" value="WD REPEAT DOMAIN-CONTAINING FAMILY"/>
    <property type="match status" value="1"/>
</dbReference>
<dbReference type="GO" id="GO:0080008">
    <property type="term" value="C:Cul4-RING E3 ubiquitin ligase complex"/>
    <property type="evidence" value="ECO:0007669"/>
    <property type="project" value="TreeGrafter"/>
</dbReference>
<proteinExistence type="predicted"/>
<evidence type="ECO:0000313" key="6">
    <source>
        <dbReference type="Proteomes" id="UP000567179"/>
    </source>
</evidence>
<dbReference type="PROSITE" id="PS50294">
    <property type="entry name" value="WD_REPEATS_REGION"/>
    <property type="match status" value="1"/>
</dbReference>
<keyword evidence="6" id="KW-1185">Reference proteome</keyword>
<dbReference type="OrthoDB" id="4869960at2759"/>
<keyword evidence="1 3" id="KW-0853">WD repeat</keyword>
<dbReference type="EMBL" id="JAACJJ010000043">
    <property type="protein sequence ID" value="KAF5315373.1"/>
    <property type="molecule type" value="Genomic_DNA"/>
</dbReference>
<protein>
    <recommendedName>
        <fullName evidence="7">WD40 repeat-like protein</fullName>
    </recommendedName>
</protein>
<dbReference type="SUPFAM" id="SSF50978">
    <property type="entry name" value="WD40 repeat-like"/>
    <property type="match status" value="1"/>
</dbReference>
<evidence type="ECO:0008006" key="7">
    <source>
        <dbReference type="Google" id="ProtNLM"/>
    </source>
</evidence>
<evidence type="ECO:0000256" key="4">
    <source>
        <dbReference type="SAM" id="MobiDB-lite"/>
    </source>
</evidence>
<evidence type="ECO:0000256" key="2">
    <source>
        <dbReference type="ARBA" id="ARBA00022737"/>
    </source>
</evidence>
<feature type="region of interest" description="Disordered" evidence="4">
    <location>
        <begin position="507"/>
        <end position="531"/>
    </location>
</feature>
<feature type="repeat" description="WD" evidence="3">
    <location>
        <begin position="51"/>
        <end position="84"/>
    </location>
</feature>
<dbReference type="Proteomes" id="UP000567179">
    <property type="component" value="Unassembled WGS sequence"/>
</dbReference>
<reference evidence="5 6" key="1">
    <citation type="journal article" date="2020" name="ISME J.">
        <title>Uncovering the hidden diversity of litter-decomposition mechanisms in mushroom-forming fungi.</title>
        <authorList>
            <person name="Floudas D."/>
            <person name="Bentzer J."/>
            <person name="Ahren D."/>
            <person name="Johansson T."/>
            <person name="Persson P."/>
            <person name="Tunlid A."/>
        </authorList>
    </citation>
    <scope>NUCLEOTIDE SEQUENCE [LARGE SCALE GENOMIC DNA]</scope>
    <source>
        <strain evidence="5 6">CBS 101986</strain>
    </source>
</reference>
<dbReference type="Gene3D" id="2.130.10.10">
    <property type="entry name" value="YVTN repeat-like/Quinoprotein amine dehydrogenase"/>
    <property type="match status" value="3"/>
</dbReference>
<accession>A0A8H5EX86</accession>
<keyword evidence="2" id="KW-0677">Repeat</keyword>
<organism evidence="5 6">
    <name type="scientific">Psilocybe cf. subviscida</name>
    <dbReference type="NCBI Taxonomy" id="2480587"/>
    <lineage>
        <taxon>Eukaryota</taxon>
        <taxon>Fungi</taxon>
        <taxon>Dikarya</taxon>
        <taxon>Basidiomycota</taxon>
        <taxon>Agaricomycotina</taxon>
        <taxon>Agaricomycetes</taxon>
        <taxon>Agaricomycetidae</taxon>
        <taxon>Agaricales</taxon>
        <taxon>Agaricineae</taxon>
        <taxon>Strophariaceae</taxon>
        <taxon>Psilocybe</taxon>
    </lineage>
</organism>
<dbReference type="PANTHER" id="PTHR15574:SF40">
    <property type="entry name" value="WD AND TETRATRICOPEPTIDE REPEATS PROTEIN 1"/>
    <property type="match status" value="1"/>
</dbReference>
<dbReference type="AlphaFoldDB" id="A0A8H5EX86"/>
<gene>
    <name evidence="5" type="ORF">D9619_007118</name>
</gene>
<dbReference type="GO" id="GO:0045717">
    <property type="term" value="P:negative regulation of fatty acid biosynthetic process"/>
    <property type="evidence" value="ECO:0007669"/>
    <property type="project" value="TreeGrafter"/>
</dbReference>